<dbReference type="AlphaFoldDB" id="A0A4D6KI88"/>
<keyword evidence="8 10" id="KW-0326">Glycosidase</keyword>
<dbReference type="EMBL" id="CP039345">
    <property type="protein sequence ID" value="QCD77078.1"/>
    <property type="molecule type" value="Genomic_DNA"/>
</dbReference>
<dbReference type="PANTHER" id="PTHR10353:SF27">
    <property type="entry name" value="BETA-GLUCOSIDASE 47"/>
    <property type="match status" value="1"/>
</dbReference>
<dbReference type="PRINTS" id="PR00131">
    <property type="entry name" value="GLHYDRLASE1"/>
</dbReference>
<dbReference type="Gene3D" id="3.20.20.80">
    <property type="entry name" value="Glycosidases"/>
    <property type="match status" value="1"/>
</dbReference>
<dbReference type="SUPFAM" id="SSF103481">
    <property type="entry name" value="Multidrug resistance efflux transporter EmrE"/>
    <property type="match status" value="1"/>
</dbReference>
<dbReference type="Pfam" id="PF03151">
    <property type="entry name" value="TPT"/>
    <property type="match status" value="1"/>
</dbReference>
<dbReference type="InterPro" id="IPR037185">
    <property type="entry name" value="EmrE-like"/>
</dbReference>
<keyword evidence="11" id="KW-1133">Transmembrane helix</keyword>
<dbReference type="PROSITE" id="PS00653">
    <property type="entry name" value="GLYCOSYL_HYDROL_F1_2"/>
    <property type="match status" value="1"/>
</dbReference>
<evidence type="ECO:0000256" key="2">
    <source>
        <dbReference type="ARBA" id="ARBA00010838"/>
    </source>
</evidence>
<feature type="transmembrane region" description="Helical" evidence="11">
    <location>
        <begin position="374"/>
        <end position="394"/>
    </location>
</feature>
<keyword evidence="7" id="KW-0809">Transit peptide</keyword>
<protein>
    <submittedName>
        <fullName evidence="13">Beta-glucosidase</fullName>
    </submittedName>
</protein>
<dbReference type="InterPro" id="IPR018120">
    <property type="entry name" value="Glyco_hydro_1_AS"/>
</dbReference>
<dbReference type="InterPro" id="IPR004853">
    <property type="entry name" value="Sugar_P_trans_dom"/>
</dbReference>
<dbReference type="Proteomes" id="UP000501690">
    <property type="component" value="Linkage Group LG1"/>
</dbReference>
<feature type="transmembrane region" description="Helical" evidence="11">
    <location>
        <begin position="446"/>
        <end position="467"/>
    </location>
</feature>
<evidence type="ECO:0000259" key="12">
    <source>
        <dbReference type="Pfam" id="PF03151"/>
    </source>
</evidence>
<name>A0A4D6KI88_VIGUN</name>
<feature type="transmembrane region" description="Helical" evidence="11">
    <location>
        <begin position="272"/>
        <end position="291"/>
    </location>
</feature>
<feature type="transmembrane region" description="Helical" evidence="11">
    <location>
        <begin position="311"/>
        <end position="329"/>
    </location>
</feature>
<dbReference type="GO" id="GO:0015120">
    <property type="term" value="F:phosphoglycerate transmembrane transporter activity"/>
    <property type="evidence" value="ECO:0007669"/>
    <property type="project" value="UniProtKB-ARBA"/>
</dbReference>
<feature type="domain" description="Sugar phosphate transporter" evidence="12">
    <location>
        <begin position="99"/>
        <end position="387"/>
    </location>
</feature>
<keyword evidence="4" id="KW-0150">Chloroplast</keyword>
<evidence type="ECO:0000256" key="5">
    <source>
        <dbReference type="ARBA" id="ARBA00022640"/>
    </source>
</evidence>
<evidence type="ECO:0000256" key="4">
    <source>
        <dbReference type="ARBA" id="ARBA00022528"/>
    </source>
</evidence>
<organism evidence="13 14">
    <name type="scientific">Vigna unguiculata</name>
    <name type="common">Cowpea</name>
    <dbReference type="NCBI Taxonomy" id="3917"/>
    <lineage>
        <taxon>Eukaryota</taxon>
        <taxon>Viridiplantae</taxon>
        <taxon>Streptophyta</taxon>
        <taxon>Embryophyta</taxon>
        <taxon>Tracheophyta</taxon>
        <taxon>Spermatophyta</taxon>
        <taxon>Magnoliopsida</taxon>
        <taxon>eudicotyledons</taxon>
        <taxon>Gunneridae</taxon>
        <taxon>Pentapetalae</taxon>
        <taxon>rosids</taxon>
        <taxon>fabids</taxon>
        <taxon>Fabales</taxon>
        <taxon>Fabaceae</taxon>
        <taxon>Papilionoideae</taxon>
        <taxon>50 kb inversion clade</taxon>
        <taxon>NPAAA clade</taxon>
        <taxon>indigoferoid/millettioid clade</taxon>
        <taxon>Phaseoleae</taxon>
        <taxon>Vigna</taxon>
    </lineage>
</organism>
<accession>A0A4D6KI88</accession>
<feature type="transmembrane region" description="Helical" evidence="11">
    <location>
        <begin position="415"/>
        <end position="434"/>
    </location>
</feature>
<dbReference type="GO" id="GO:0015605">
    <property type="term" value="F:organophosphate ester transmembrane transporter activity"/>
    <property type="evidence" value="ECO:0007669"/>
    <property type="project" value="UniProtKB-ARBA"/>
</dbReference>
<evidence type="ECO:0000256" key="8">
    <source>
        <dbReference type="ARBA" id="ARBA00023295"/>
    </source>
</evidence>
<dbReference type="InterPro" id="IPR001360">
    <property type="entry name" value="Glyco_hydro_1"/>
</dbReference>
<feature type="transmembrane region" description="Helical" evidence="11">
    <location>
        <begin position="241"/>
        <end position="260"/>
    </location>
</feature>
<keyword evidence="11" id="KW-0472">Membrane</keyword>
<evidence type="ECO:0000256" key="9">
    <source>
        <dbReference type="PROSITE-ProRule" id="PRU10055"/>
    </source>
</evidence>
<keyword evidence="5" id="KW-0934">Plastid</keyword>
<evidence type="ECO:0000313" key="13">
    <source>
        <dbReference type="EMBL" id="QCD77078.1"/>
    </source>
</evidence>
<keyword evidence="3" id="KW-0813">Transport</keyword>
<sequence>MISLTKCSASSLTCSAFSTRKLPLARPQLLTLPTVNNVEQSISPSQLCSQKPLYLSSTENMALVKRKRVTECQAYEADRSRPIEINIELPGEDAAQRVKIGVYFATWWALNVVFNIYNKKVLNAFPYPWLTSTLSLAAGSLMMLISWATRVAEVPKVNFDFWKALFPVAVAHTIGHVAATVSMSKVAVSFTHIIKSGEPAFSVLVSRFLLGEAFPMPVYLSLMPIIGGCALAAVTELNFNMIGFMGAMISNLAFVFRNIFSKKGMKGMSVSGMNYYACLSIMSLLILTPFAIAVEGPRVWAAGWQSAMSQIGPNFVWWVAAQSVFYHLYNQVSYMSLDQISPLTFSIGNTMKRISVIVSSILIFHTPVQPINALGAAIAILGTFLYSQVHYSIYFEKQTLKSRRACEISISLDDILAIMGCFCLFAFKYLLLHIPSNTHNMELPLLPLLALSFSLTILFGWVSADFLSLKHHSTSSFPPNFLFGTASSSYQIEGAYLADGKGLNNWDVFTHKPGTITDGSNGDVADDHYHRYKEDVDLMEGIGINSYRFSISWARILPKGRFGKVNWAGIDYYNSLIDTLLSRGIEPFVTISHYDIPQELQERYKGWLSREIEKDFKYYADICFKNFGDRVKYWITFNEPNVAFICGYRKGLWPPGRCSGSFGNCTSGGDSEREPFIAGSNLLLSHATAVHLYRTKYQKNQGGRIGVAMNTKWFEPFTNSSEDKKAAERAQSFYMNWFLDPIILGEYPREMREILGEDLPPVPESLKRMKPAIDFIGVNHYTSYFVKDCIHSVCEPGEGSTRTEGFALTSAKMNGLSIGEPTQLEWLYVYPQGIEKIVTYIKERYNNIPMFITENGVGMKENSNLTTKEMINDLERVEYLRAYLDSLATAIRKGADVRGYFLWSFLDNFEWTHGSSIRFGLHRVDYDTLDRTPRMSASWYKDFIALHATKPSHTQE</sequence>
<dbReference type="SUPFAM" id="SSF51445">
    <property type="entry name" value="(Trans)glycosidases"/>
    <property type="match status" value="1"/>
</dbReference>
<evidence type="ECO:0000256" key="7">
    <source>
        <dbReference type="ARBA" id="ARBA00022946"/>
    </source>
</evidence>
<comment type="subcellular location">
    <subcellularLocation>
        <location evidence="1">Plastid</location>
        <location evidence="1">Chloroplast membrane</location>
        <topology evidence="1">Multi-pass membrane protein</topology>
    </subcellularLocation>
</comment>
<evidence type="ECO:0000313" key="14">
    <source>
        <dbReference type="Proteomes" id="UP000501690"/>
    </source>
</evidence>
<dbReference type="FunFam" id="3.20.20.80:FF:000020">
    <property type="entry name" value="Beta-glucosidase 12"/>
    <property type="match status" value="1"/>
</dbReference>
<comment type="similarity">
    <text evidence="2">Belongs to the glycosyl hydrolase 1 family.</text>
</comment>
<keyword evidence="14" id="KW-1185">Reference proteome</keyword>
<dbReference type="Pfam" id="PF00232">
    <property type="entry name" value="Glyco_hydro_1"/>
    <property type="match status" value="1"/>
</dbReference>
<dbReference type="NCBIfam" id="TIGR00817">
    <property type="entry name" value="tpt"/>
    <property type="match status" value="1"/>
</dbReference>
<evidence type="ECO:0000256" key="1">
    <source>
        <dbReference type="ARBA" id="ARBA00004508"/>
    </source>
</evidence>
<dbReference type="GO" id="GO:0008422">
    <property type="term" value="F:beta-glucosidase activity"/>
    <property type="evidence" value="ECO:0007669"/>
    <property type="project" value="TreeGrafter"/>
</dbReference>
<gene>
    <name evidence="13" type="ORF">DEO72_LG1g700</name>
</gene>
<dbReference type="InterPro" id="IPR033132">
    <property type="entry name" value="GH_1_N_CS"/>
</dbReference>
<reference evidence="13 14" key="1">
    <citation type="submission" date="2019-04" db="EMBL/GenBank/DDBJ databases">
        <title>An improved genome assembly and genetic linkage map for asparagus bean, Vigna unguiculata ssp. sesquipedialis.</title>
        <authorList>
            <person name="Xia Q."/>
            <person name="Zhang R."/>
            <person name="Dong Y."/>
        </authorList>
    </citation>
    <scope>NUCLEOTIDE SEQUENCE [LARGE SCALE GENOMIC DNA]</scope>
    <source>
        <tissue evidence="13">Leaf</tissue>
    </source>
</reference>
<dbReference type="PROSITE" id="PS00572">
    <property type="entry name" value="GLYCOSYL_HYDROL_F1_1"/>
    <property type="match status" value="1"/>
</dbReference>
<proteinExistence type="inferred from homology"/>
<keyword evidence="11" id="KW-0812">Transmembrane</keyword>
<dbReference type="PANTHER" id="PTHR10353">
    <property type="entry name" value="GLYCOSYL HYDROLASE"/>
    <property type="match status" value="1"/>
</dbReference>
<evidence type="ECO:0000256" key="6">
    <source>
        <dbReference type="ARBA" id="ARBA00022801"/>
    </source>
</evidence>
<dbReference type="GO" id="GO:0005975">
    <property type="term" value="P:carbohydrate metabolic process"/>
    <property type="evidence" value="ECO:0007669"/>
    <property type="project" value="InterPro"/>
</dbReference>
<evidence type="ECO:0000256" key="10">
    <source>
        <dbReference type="RuleBase" id="RU004468"/>
    </source>
</evidence>
<dbReference type="InterPro" id="IPR004696">
    <property type="entry name" value="Tpt_PEP_transl"/>
</dbReference>
<evidence type="ECO:0000256" key="3">
    <source>
        <dbReference type="ARBA" id="ARBA00022448"/>
    </source>
</evidence>
<dbReference type="InterPro" id="IPR017853">
    <property type="entry name" value="GH"/>
</dbReference>
<evidence type="ECO:0000256" key="11">
    <source>
        <dbReference type="SAM" id="Phobius"/>
    </source>
</evidence>
<keyword evidence="6 10" id="KW-0378">Hydrolase</keyword>
<feature type="active site" description="Nucleophile" evidence="9">
    <location>
        <position position="854"/>
    </location>
</feature>
<feature type="transmembrane region" description="Helical" evidence="11">
    <location>
        <begin position="129"/>
        <end position="148"/>
    </location>
</feature>
<dbReference type="GO" id="GO:0031969">
    <property type="term" value="C:chloroplast membrane"/>
    <property type="evidence" value="ECO:0007669"/>
    <property type="project" value="UniProtKB-SubCell"/>
</dbReference>